<evidence type="ECO:0000313" key="2">
    <source>
        <dbReference type="EMBL" id="RIB30745.1"/>
    </source>
</evidence>
<keyword evidence="1" id="KW-1133">Transmembrane helix</keyword>
<keyword evidence="3" id="KW-1185">Reference proteome</keyword>
<feature type="non-terminal residue" evidence="2">
    <location>
        <position position="1"/>
    </location>
</feature>
<reference evidence="2 3" key="1">
    <citation type="submission" date="2018-06" db="EMBL/GenBank/DDBJ databases">
        <title>Comparative genomics reveals the genomic features of Rhizophagus irregularis, R. cerebriforme, R. diaphanum and Gigaspora rosea, and their symbiotic lifestyle signature.</title>
        <authorList>
            <person name="Morin E."/>
            <person name="San Clemente H."/>
            <person name="Chen E.C.H."/>
            <person name="De La Providencia I."/>
            <person name="Hainaut M."/>
            <person name="Kuo A."/>
            <person name="Kohler A."/>
            <person name="Murat C."/>
            <person name="Tang N."/>
            <person name="Roy S."/>
            <person name="Loubradou J."/>
            <person name="Henrissat B."/>
            <person name="Grigoriev I.V."/>
            <person name="Corradi N."/>
            <person name="Roux C."/>
            <person name="Martin F.M."/>
        </authorList>
    </citation>
    <scope>NUCLEOTIDE SEQUENCE [LARGE SCALE GENOMIC DNA]</scope>
    <source>
        <strain evidence="2 3">DAOM 194757</strain>
    </source>
</reference>
<comment type="caution">
    <text evidence="2">The sequence shown here is derived from an EMBL/GenBank/DDBJ whole genome shotgun (WGS) entry which is preliminary data.</text>
</comment>
<accession>A0A397W7Q5</accession>
<gene>
    <name evidence="2" type="ORF">C2G38_2052941</name>
</gene>
<keyword evidence="1" id="KW-0472">Membrane</keyword>
<dbReference type="EMBL" id="QKWP01000006">
    <property type="protein sequence ID" value="RIB30745.1"/>
    <property type="molecule type" value="Genomic_DNA"/>
</dbReference>
<keyword evidence="1" id="KW-0812">Transmembrane</keyword>
<sequence>MHYFQIRINYVINITRLKKPVILRIFFPSSTLISEFSSLSTCSIFYTLYTVFSIHCFYYIPFIYLLVV</sequence>
<protein>
    <submittedName>
        <fullName evidence="2">Uncharacterized protein</fullName>
    </submittedName>
</protein>
<evidence type="ECO:0000313" key="3">
    <source>
        <dbReference type="Proteomes" id="UP000266673"/>
    </source>
</evidence>
<evidence type="ECO:0000256" key="1">
    <source>
        <dbReference type="SAM" id="Phobius"/>
    </source>
</evidence>
<name>A0A397W7Q5_9GLOM</name>
<proteinExistence type="predicted"/>
<organism evidence="2 3">
    <name type="scientific">Gigaspora rosea</name>
    <dbReference type="NCBI Taxonomy" id="44941"/>
    <lineage>
        <taxon>Eukaryota</taxon>
        <taxon>Fungi</taxon>
        <taxon>Fungi incertae sedis</taxon>
        <taxon>Mucoromycota</taxon>
        <taxon>Glomeromycotina</taxon>
        <taxon>Glomeromycetes</taxon>
        <taxon>Diversisporales</taxon>
        <taxon>Gigasporaceae</taxon>
        <taxon>Gigaspora</taxon>
    </lineage>
</organism>
<dbReference type="Proteomes" id="UP000266673">
    <property type="component" value="Unassembled WGS sequence"/>
</dbReference>
<dbReference type="AlphaFoldDB" id="A0A397W7Q5"/>
<feature type="transmembrane region" description="Helical" evidence="1">
    <location>
        <begin position="21"/>
        <end position="40"/>
    </location>
</feature>
<feature type="transmembrane region" description="Helical" evidence="1">
    <location>
        <begin position="46"/>
        <end position="67"/>
    </location>
</feature>